<dbReference type="InterPro" id="IPR020829">
    <property type="entry name" value="GlycerAld_3-P_DH_cat"/>
</dbReference>
<dbReference type="InterPro" id="IPR036291">
    <property type="entry name" value="NAD(P)-bd_dom_sf"/>
</dbReference>
<comment type="catalytic activity">
    <reaction evidence="9 10 12">
        <text>D-glyceraldehyde 3-phosphate + phosphate + NAD(+) = (2R)-3-phospho-glyceroyl phosphate + NADH + H(+)</text>
        <dbReference type="Rhea" id="RHEA:10300"/>
        <dbReference type="ChEBI" id="CHEBI:15378"/>
        <dbReference type="ChEBI" id="CHEBI:43474"/>
        <dbReference type="ChEBI" id="CHEBI:57540"/>
        <dbReference type="ChEBI" id="CHEBI:57604"/>
        <dbReference type="ChEBI" id="CHEBI:57945"/>
        <dbReference type="ChEBI" id="CHEBI:59776"/>
        <dbReference type="EC" id="1.2.1.59"/>
    </reaction>
</comment>
<reference evidence="14" key="1">
    <citation type="journal article" date="2014" name="Genome Biol. Evol.">
        <title>Pangenome evidence for extensive interdomain horizontal transfer affecting lineage core and shell genes in uncultured planktonic thaumarchaeota and euryarchaeota.</title>
        <authorList>
            <person name="Deschamps P."/>
            <person name="Zivanovic Y."/>
            <person name="Moreira D."/>
            <person name="Rodriguez-Valera F."/>
            <person name="Lopez-Garcia P."/>
        </authorList>
    </citation>
    <scope>NUCLEOTIDE SEQUENCE</scope>
</reference>
<evidence type="ECO:0000256" key="1">
    <source>
        <dbReference type="ARBA" id="ARBA00004869"/>
    </source>
</evidence>
<feature type="binding site" evidence="10">
    <location>
        <position position="174"/>
    </location>
    <ligand>
        <name>NAD(+)</name>
        <dbReference type="ChEBI" id="CHEBI:57540"/>
    </ligand>
</feature>
<evidence type="ECO:0000256" key="7">
    <source>
        <dbReference type="ARBA" id="ARBA00023152"/>
    </source>
</evidence>
<dbReference type="PIRSF" id="PIRSF000149">
    <property type="entry name" value="GAP_DH"/>
    <property type="match status" value="1"/>
</dbReference>
<evidence type="ECO:0000256" key="12">
    <source>
        <dbReference type="RuleBase" id="RU003388"/>
    </source>
</evidence>
<feature type="active site" description="Nucleophile" evidence="10 11">
    <location>
        <position position="146"/>
    </location>
</feature>
<proteinExistence type="inferred from homology"/>
<feature type="binding site" evidence="10">
    <location>
        <begin position="15"/>
        <end position="16"/>
    </location>
    <ligand>
        <name>NAD(+)</name>
        <dbReference type="ChEBI" id="CHEBI:57540"/>
    </ligand>
</feature>
<comment type="similarity">
    <text evidence="2 10 12">Belongs to the glyceraldehyde-3-phosphate dehydrogenase family.</text>
</comment>
<dbReference type="HAMAP" id="MF_00559">
    <property type="entry name" value="G3P_dehdrog_arch"/>
    <property type="match status" value="1"/>
</dbReference>
<dbReference type="AlphaFoldDB" id="A0A075G3G7"/>
<evidence type="ECO:0000256" key="5">
    <source>
        <dbReference type="ARBA" id="ARBA00023002"/>
    </source>
</evidence>
<comment type="catalytic activity">
    <reaction evidence="8 10 12">
        <text>D-glyceraldehyde 3-phosphate + phosphate + NADP(+) = (2R)-3-phospho-glyceroyl phosphate + NADPH + H(+)</text>
        <dbReference type="Rhea" id="RHEA:10296"/>
        <dbReference type="ChEBI" id="CHEBI:15378"/>
        <dbReference type="ChEBI" id="CHEBI:43474"/>
        <dbReference type="ChEBI" id="CHEBI:57604"/>
        <dbReference type="ChEBI" id="CHEBI:57783"/>
        <dbReference type="ChEBI" id="CHEBI:58349"/>
        <dbReference type="ChEBI" id="CHEBI:59776"/>
        <dbReference type="EC" id="1.2.1.59"/>
    </reaction>
</comment>
<dbReference type="EMBL" id="KF900527">
    <property type="protein sequence ID" value="AIE98163.1"/>
    <property type="molecule type" value="Genomic_DNA"/>
</dbReference>
<evidence type="ECO:0000256" key="2">
    <source>
        <dbReference type="ARBA" id="ARBA00007406"/>
    </source>
</evidence>
<keyword evidence="4 10" id="KW-0521">NADP</keyword>
<sequence>MGSSVIRVAINGFGTIGKRVADAVDAQDDMEVAGVTKTGPSFGCSLAAKKGYPLYCTSDEPDRIASFSSGGYDCRGGLSDLLSSADVVVDCAPGKMGAANLAKYEAAGIKHMFQGGEKHELTGLSYTSSANHTENLNARGTRVVSCNTTGLSRTLVPLYEIGDSLRVECTMIRRAADPGDSKKGPINAIKPVLKVPSHHGPDVMTVKPEIEINSLAVAVPTTLMHVHAIIADLPTGHGQTTESILDLWRQTPRVIVMHGESDRLTTTAEVMEMARDIGRKWGDLHEVFVWEDGVKLVGDRLYYFQAIHQESDVIPENIDCIRALMGVEADWKASVAKTDSAISDYYGL</sequence>
<feature type="domain" description="Glyceraldehyde 3-phosphate dehydrogenase NAD(P) binding" evidence="13">
    <location>
        <begin position="6"/>
        <end position="146"/>
    </location>
</feature>
<organism evidence="14">
    <name type="scientific">uncultured marine group II/III euryarchaeote KM3_04_D10</name>
    <dbReference type="NCBI Taxonomy" id="1457836"/>
    <lineage>
        <taxon>Archaea</taxon>
        <taxon>Methanobacteriati</taxon>
        <taxon>Methanobacteriota</taxon>
        <taxon>environmental samples</taxon>
    </lineage>
</organism>
<dbReference type="NCBIfam" id="NF003251">
    <property type="entry name" value="PRK04207.1"/>
    <property type="match status" value="1"/>
</dbReference>
<dbReference type="InterPro" id="IPR020831">
    <property type="entry name" value="GlycerAld/Erythrose_P_DH"/>
</dbReference>
<comment type="subcellular location">
    <subcellularLocation>
        <location evidence="10 12">Cytoplasm</location>
    </subcellularLocation>
</comment>
<keyword evidence="7 10" id="KW-0324">Glycolysis</keyword>
<name>A0A075G3G7_9EURY</name>
<evidence type="ECO:0000256" key="10">
    <source>
        <dbReference type="HAMAP-Rule" id="MF_00559"/>
    </source>
</evidence>
<dbReference type="GO" id="GO:0047100">
    <property type="term" value="F:glyceraldehyde-3-phosphate dehydrogenase (NADP+) (phosphorylating) activity"/>
    <property type="evidence" value="ECO:0007669"/>
    <property type="project" value="RHEA"/>
</dbReference>
<feature type="binding site" evidence="10">
    <location>
        <position position="116"/>
    </location>
    <ligand>
        <name>NAD(+)</name>
        <dbReference type="ChEBI" id="CHEBI:57540"/>
    </ligand>
</feature>
<evidence type="ECO:0000313" key="14">
    <source>
        <dbReference type="EMBL" id="AIE98163.1"/>
    </source>
</evidence>
<evidence type="ECO:0000256" key="3">
    <source>
        <dbReference type="ARBA" id="ARBA00011881"/>
    </source>
</evidence>
<dbReference type="SUPFAM" id="SSF55347">
    <property type="entry name" value="Glyceraldehyde-3-phosphate dehydrogenase-like, C-terminal domain"/>
    <property type="match status" value="1"/>
</dbReference>
<accession>A0A075G3G7</accession>
<dbReference type="EC" id="1.2.1.59" evidence="10 12"/>
<comment type="subunit">
    <text evidence="3 10 12">Homotetramer.</text>
</comment>
<dbReference type="CDD" id="cd02278">
    <property type="entry name" value="GAPDH_II_N"/>
    <property type="match status" value="1"/>
</dbReference>
<feature type="binding site" evidence="10">
    <location>
        <position position="309"/>
    </location>
    <ligand>
        <name>NAD(+)</name>
        <dbReference type="ChEBI" id="CHEBI:57540"/>
    </ligand>
</feature>
<dbReference type="CDD" id="cd18127">
    <property type="entry name" value="GAPDH_II_C"/>
    <property type="match status" value="1"/>
</dbReference>
<gene>
    <name evidence="14" type="primary">gap2</name>
    <name evidence="10" type="synonym">gap</name>
</gene>
<dbReference type="Gene3D" id="3.30.360.10">
    <property type="entry name" value="Dihydrodipicolinate Reductase, domain 2"/>
    <property type="match status" value="1"/>
</dbReference>
<dbReference type="NCBIfam" id="TIGR01546">
    <property type="entry name" value="GAPDH-II_archae"/>
    <property type="match status" value="1"/>
</dbReference>
<dbReference type="GO" id="GO:0005737">
    <property type="term" value="C:cytoplasm"/>
    <property type="evidence" value="ECO:0007669"/>
    <property type="project" value="UniProtKB-SubCell"/>
</dbReference>
<dbReference type="InterPro" id="IPR006436">
    <property type="entry name" value="Glyceraldehyde-3-P_DH_2_arc"/>
</dbReference>
<feature type="binding site" evidence="10">
    <location>
        <begin position="199"/>
        <end position="200"/>
    </location>
    <ligand>
        <name>D-glyceraldehyde 3-phosphate</name>
        <dbReference type="ChEBI" id="CHEBI:59776"/>
    </ligand>
</feature>
<dbReference type="UniPathway" id="UPA00109">
    <property type="reaction ID" value="UER00184"/>
</dbReference>
<evidence type="ECO:0000256" key="4">
    <source>
        <dbReference type="ARBA" id="ARBA00022857"/>
    </source>
</evidence>
<protein>
    <recommendedName>
        <fullName evidence="10 12">Glyceraldehyde-3-phosphate dehydrogenase</fullName>
        <shortName evidence="10">GAPDH</shortName>
        <ecNumber evidence="10 12">1.2.1.59</ecNumber>
    </recommendedName>
    <alternativeName>
        <fullName evidence="10">NAD(P)-dependent glyceraldehyde-3-phosphate dehydrogenase</fullName>
    </alternativeName>
</protein>
<feature type="binding site" evidence="10">
    <location>
        <begin position="145"/>
        <end position="147"/>
    </location>
    <ligand>
        <name>D-glyceraldehyde 3-phosphate</name>
        <dbReference type="ChEBI" id="CHEBI:59776"/>
    </ligand>
</feature>
<evidence type="ECO:0000256" key="9">
    <source>
        <dbReference type="ARBA" id="ARBA00048853"/>
    </source>
</evidence>
<dbReference type="SMART" id="SM00846">
    <property type="entry name" value="Gp_dh_N"/>
    <property type="match status" value="1"/>
</dbReference>
<dbReference type="GO" id="GO:0050661">
    <property type="term" value="F:NADP binding"/>
    <property type="evidence" value="ECO:0007669"/>
    <property type="project" value="UniProtKB-UniRule"/>
</dbReference>
<keyword evidence="6 10" id="KW-0520">NAD</keyword>
<dbReference type="Pfam" id="PF02800">
    <property type="entry name" value="Gp_dh_C"/>
    <property type="match status" value="1"/>
</dbReference>
<keyword evidence="5 10" id="KW-0560">Oxidoreductase</keyword>
<dbReference type="GO" id="GO:0006096">
    <property type="term" value="P:glycolytic process"/>
    <property type="evidence" value="ECO:0007669"/>
    <property type="project" value="UniProtKB-UniRule"/>
</dbReference>
<dbReference type="InterPro" id="IPR020828">
    <property type="entry name" value="GlycerAld_3-P_DH_NAD(P)-bd"/>
</dbReference>
<keyword evidence="10 12" id="KW-0963">Cytoplasm</keyword>
<evidence type="ECO:0000256" key="11">
    <source>
        <dbReference type="PIRSR" id="PIRSR000149-1"/>
    </source>
</evidence>
<dbReference type="SUPFAM" id="SSF51735">
    <property type="entry name" value="NAD(P)-binding Rossmann-fold domains"/>
    <property type="match status" value="1"/>
</dbReference>
<evidence type="ECO:0000256" key="8">
    <source>
        <dbReference type="ARBA" id="ARBA00048067"/>
    </source>
</evidence>
<dbReference type="Gene3D" id="3.40.50.720">
    <property type="entry name" value="NAD(P)-binding Rossmann-like Domain"/>
    <property type="match status" value="1"/>
</dbReference>
<comment type="pathway">
    <text evidence="1 10 12">Carbohydrate degradation; glycolysis; pyruvate from D-glyceraldehyde 3-phosphate: step 1/5.</text>
</comment>
<evidence type="ECO:0000259" key="13">
    <source>
        <dbReference type="SMART" id="SM00846"/>
    </source>
</evidence>
<evidence type="ECO:0000256" key="6">
    <source>
        <dbReference type="ARBA" id="ARBA00023027"/>
    </source>
</evidence>
<dbReference type="GO" id="GO:0004365">
    <property type="term" value="F:glyceraldehyde-3-phosphate dehydrogenase (NAD+) (phosphorylating) activity"/>
    <property type="evidence" value="ECO:0007669"/>
    <property type="project" value="UniProtKB-UniRule"/>
</dbReference>
<dbReference type="GO" id="GO:0051287">
    <property type="term" value="F:NAD binding"/>
    <property type="evidence" value="ECO:0007669"/>
    <property type="project" value="UniProtKB-UniRule"/>
</dbReference>